<reference evidence="1" key="2">
    <citation type="journal article" date="2015" name="Data Brief">
        <title>Shoot transcriptome of the giant reed, Arundo donax.</title>
        <authorList>
            <person name="Barrero R.A."/>
            <person name="Guerrero F.D."/>
            <person name="Moolhuijzen P."/>
            <person name="Goolsby J.A."/>
            <person name="Tidwell J."/>
            <person name="Bellgard S.E."/>
            <person name="Bellgard M.I."/>
        </authorList>
    </citation>
    <scope>NUCLEOTIDE SEQUENCE</scope>
    <source>
        <tissue evidence="1">Shoot tissue taken approximately 20 cm above the soil surface</tissue>
    </source>
</reference>
<reference evidence="1" key="1">
    <citation type="submission" date="2014-09" db="EMBL/GenBank/DDBJ databases">
        <authorList>
            <person name="Magalhaes I.L.F."/>
            <person name="Oliveira U."/>
            <person name="Santos F.R."/>
            <person name="Vidigal T.H.D.A."/>
            <person name="Brescovit A.D."/>
            <person name="Santos A.J."/>
        </authorList>
    </citation>
    <scope>NUCLEOTIDE SEQUENCE</scope>
    <source>
        <tissue evidence="1">Shoot tissue taken approximately 20 cm above the soil surface</tissue>
    </source>
</reference>
<accession>A0A0A9GFS5</accession>
<organism evidence="1">
    <name type="scientific">Arundo donax</name>
    <name type="common">Giant reed</name>
    <name type="synonym">Donax arundinaceus</name>
    <dbReference type="NCBI Taxonomy" id="35708"/>
    <lineage>
        <taxon>Eukaryota</taxon>
        <taxon>Viridiplantae</taxon>
        <taxon>Streptophyta</taxon>
        <taxon>Embryophyta</taxon>
        <taxon>Tracheophyta</taxon>
        <taxon>Spermatophyta</taxon>
        <taxon>Magnoliopsida</taxon>
        <taxon>Liliopsida</taxon>
        <taxon>Poales</taxon>
        <taxon>Poaceae</taxon>
        <taxon>PACMAD clade</taxon>
        <taxon>Arundinoideae</taxon>
        <taxon>Arundineae</taxon>
        <taxon>Arundo</taxon>
    </lineage>
</organism>
<proteinExistence type="predicted"/>
<sequence>MTKNSISLLISTILNSGTHIASCSAEAKSLFCLNAKSPITLETANIPLIRWVLN</sequence>
<evidence type="ECO:0000313" key="1">
    <source>
        <dbReference type="EMBL" id="JAE23945.1"/>
    </source>
</evidence>
<dbReference type="EMBL" id="GBRH01173951">
    <property type="protein sequence ID" value="JAE23945.1"/>
    <property type="molecule type" value="Transcribed_RNA"/>
</dbReference>
<dbReference type="AlphaFoldDB" id="A0A0A9GFS5"/>
<name>A0A0A9GFS5_ARUDO</name>
<protein>
    <submittedName>
        <fullName evidence="1">Uncharacterized protein</fullName>
    </submittedName>
</protein>